<reference evidence="3" key="2">
    <citation type="journal article" date="2017" name="Nat. Plants">
        <title>The Aegilops tauschii genome reveals multiple impacts of transposons.</title>
        <authorList>
            <person name="Zhao G."/>
            <person name="Zou C."/>
            <person name="Li K."/>
            <person name="Wang K."/>
            <person name="Li T."/>
            <person name="Gao L."/>
            <person name="Zhang X."/>
            <person name="Wang H."/>
            <person name="Yang Z."/>
            <person name="Liu X."/>
            <person name="Jiang W."/>
            <person name="Mao L."/>
            <person name="Kong X."/>
            <person name="Jiao Y."/>
            <person name="Jia J."/>
        </authorList>
    </citation>
    <scope>NUCLEOTIDE SEQUENCE [LARGE SCALE GENOMIC DNA]</scope>
    <source>
        <strain evidence="3">cv. AL8/78</strain>
    </source>
</reference>
<protein>
    <submittedName>
        <fullName evidence="2">Uncharacterized protein</fullName>
    </submittedName>
</protein>
<keyword evidence="3" id="KW-1185">Reference proteome</keyword>
<accession>A0A453S9G4</accession>
<evidence type="ECO:0000256" key="1">
    <source>
        <dbReference type="SAM" id="MobiDB-lite"/>
    </source>
</evidence>
<proteinExistence type="predicted"/>
<dbReference type="Gramene" id="AET7Gv20861300.24">
    <property type="protein sequence ID" value="AET7Gv20861300.24"/>
    <property type="gene ID" value="AET7Gv20861300"/>
</dbReference>
<dbReference type="Proteomes" id="UP000015105">
    <property type="component" value="Chromosome 7D"/>
</dbReference>
<feature type="region of interest" description="Disordered" evidence="1">
    <location>
        <begin position="120"/>
        <end position="159"/>
    </location>
</feature>
<reference evidence="2" key="5">
    <citation type="journal article" date="2021" name="G3 (Bethesda)">
        <title>Aegilops tauschii genome assembly Aet v5.0 features greater sequence contiguity and improved annotation.</title>
        <authorList>
            <person name="Wang L."/>
            <person name="Zhu T."/>
            <person name="Rodriguez J.C."/>
            <person name="Deal K.R."/>
            <person name="Dubcovsky J."/>
            <person name="McGuire P.E."/>
            <person name="Lux T."/>
            <person name="Spannagl M."/>
            <person name="Mayer K.F.X."/>
            <person name="Baldrich P."/>
            <person name="Meyers B.C."/>
            <person name="Huo N."/>
            <person name="Gu Y.Q."/>
            <person name="Zhou H."/>
            <person name="Devos K.M."/>
            <person name="Bennetzen J.L."/>
            <person name="Unver T."/>
            <person name="Budak H."/>
            <person name="Gulick P.J."/>
            <person name="Galiba G."/>
            <person name="Kalapos B."/>
            <person name="Nelson D.R."/>
            <person name="Li P."/>
            <person name="You F.M."/>
            <person name="Luo M.C."/>
            <person name="Dvorak J."/>
        </authorList>
    </citation>
    <scope>NUCLEOTIDE SEQUENCE [LARGE SCALE GENOMIC DNA]</scope>
    <source>
        <strain evidence="2">cv. AL8/78</strain>
    </source>
</reference>
<reference evidence="3" key="1">
    <citation type="journal article" date="2014" name="Science">
        <title>Ancient hybridizations among the ancestral genomes of bread wheat.</title>
        <authorList>
            <consortium name="International Wheat Genome Sequencing Consortium,"/>
            <person name="Marcussen T."/>
            <person name="Sandve S.R."/>
            <person name="Heier L."/>
            <person name="Spannagl M."/>
            <person name="Pfeifer M."/>
            <person name="Jakobsen K.S."/>
            <person name="Wulff B.B."/>
            <person name="Steuernagel B."/>
            <person name="Mayer K.F."/>
            <person name="Olsen O.A."/>
        </authorList>
    </citation>
    <scope>NUCLEOTIDE SEQUENCE [LARGE SCALE GENOMIC DNA]</scope>
    <source>
        <strain evidence="3">cv. AL8/78</strain>
    </source>
</reference>
<sequence length="159" mass="18186">METAAKFGVIFEKILKESVKPRDEQEHDMRLEQAISMVLERHPDLKPTLASLLRREEHVIESDSPCGAPLPADIAPRHDAAAGALPLQGGEEHRQVQQPPWPSLASSDWLDRRRRLRGRRVRKKVRKMTRGEPPLIRRARRSSSASPAQPKFYSWDTDD</sequence>
<feature type="region of interest" description="Disordered" evidence="1">
    <location>
        <begin position="80"/>
        <end position="107"/>
    </location>
</feature>
<evidence type="ECO:0000313" key="3">
    <source>
        <dbReference type="Proteomes" id="UP000015105"/>
    </source>
</evidence>
<reference evidence="2" key="3">
    <citation type="journal article" date="2017" name="Nature">
        <title>Genome sequence of the progenitor of the wheat D genome Aegilops tauschii.</title>
        <authorList>
            <person name="Luo M.C."/>
            <person name="Gu Y.Q."/>
            <person name="Puiu D."/>
            <person name="Wang H."/>
            <person name="Twardziok S.O."/>
            <person name="Deal K.R."/>
            <person name="Huo N."/>
            <person name="Zhu T."/>
            <person name="Wang L."/>
            <person name="Wang Y."/>
            <person name="McGuire P.E."/>
            <person name="Liu S."/>
            <person name="Long H."/>
            <person name="Ramasamy R.K."/>
            <person name="Rodriguez J.C."/>
            <person name="Van S.L."/>
            <person name="Yuan L."/>
            <person name="Wang Z."/>
            <person name="Xia Z."/>
            <person name="Xiao L."/>
            <person name="Anderson O.D."/>
            <person name="Ouyang S."/>
            <person name="Liang Y."/>
            <person name="Zimin A.V."/>
            <person name="Pertea G."/>
            <person name="Qi P."/>
            <person name="Bennetzen J.L."/>
            <person name="Dai X."/>
            <person name="Dawson M.W."/>
            <person name="Muller H.G."/>
            <person name="Kugler K."/>
            <person name="Rivarola-Duarte L."/>
            <person name="Spannagl M."/>
            <person name="Mayer K.F.X."/>
            <person name="Lu F.H."/>
            <person name="Bevan M.W."/>
            <person name="Leroy P."/>
            <person name="Li P."/>
            <person name="You F.M."/>
            <person name="Sun Q."/>
            <person name="Liu Z."/>
            <person name="Lyons E."/>
            <person name="Wicker T."/>
            <person name="Salzberg S.L."/>
            <person name="Devos K.M."/>
            <person name="Dvorak J."/>
        </authorList>
    </citation>
    <scope>NUCLEOTIDE SEQUENCE [LARGE SCALE GENOMIC DNA]</scope>
    <source>
        <strain evidence="2">cv. AL8/78</strain>
    </source>
</reference>
<evidence type="ECO:0000313" key="2">
    <source>
        <dbReference type="EnsemblPlants" id="AET7Gv20861300.24"/>
    </source>
</evidence>
<name>A0A453S9G4_AEGTS</name>
<organism evidence="2 3">
    <name type="scientific">Aegilops tauschii subsp. strangulata</name>
    <name type="common">Goatgrass</name>
    <dbReference type="NCBI Taxonomy" id="200361"/>
    <lineage>
        <taxon>Eukaryota</taxon>
        <taxon>Viridiplantae</taxon>
        <taxon>Streptophyta</taxon>
        <taxon>Embryophyta</taxon>
        <taxon>Tracheophyta</taxon>
        <taxon>Spermatophyta</taxon>
        <taxon>Magnoliopsida</taxon>
        <taxon>Liliopsida</taxon>
        <taxon>Poales</taxon>
        <taxon>Poaceae</taxon>
        <taxon>BOP clade</taxon>
        <taxon>Pooideae</taxon>
        <taxon>Triticodae</taxon>
        <taxon>Triticeae</taxon>
        <taxon>Triticinae</taxon>
        <taxon>Aegilops</taxon>
    </lineage>
</organism>
<dbReference type="AlphaFoldDB" id="A0A453S9G4"/>
<reference evidence="2" key="4">
    <citation type="submission" date="2019-03" db="UniProtKB">
        <authorList>
            <consortium name="EnsemblPlants"/>
        </authorList>
    </citation>
    <scope>IDENTIFICATION</scope>
</reference>
<dbReference type="EnsemblPlants" id="AET7Gv20861300.24">
    <property type="protein sequence ID" value="AET7Gv20861300.24"/>
    <property type="gene ID" value="AET7Gv20861300"/>
</dbReference>